<keyword evidence="3" id="KW-1185">Reference proteome</keyword>
<dbReference type="AlphaFoldDB" id="A0A016U300"/>
<sequence length="117" mass="13545">MCSVVSHSCITKYAHLPYRATPPMRRGRAAWALWLLASIFCLCFPPFSRWKQILKQKLRRNIIPGDGDTFKLRDWSVQKSGQSQSSIAPHRLFHLNAPQPNAVLRYHANIFTVWVKI</sequence>
<gene>
    <name evidence="2" type="primary">Acey_s0061.g3297</name>
    <name evidence="2" type="ORF">Y032_0061g3297</name>
</gene>
<keyword evidence="1" id="KW-0812">Transmembrane</keyword>
<evidence type="ECO:0000313" key="2">
    <source>
        <dbReference type="EMBL" id="EYC09356.1"/>
    </source>
</evidence>
<organism evidence="2 3">
    <name type="scientific">Ancylostoma ceylanicum</name>
    <dbReference type="NCBI Taxonomy" id="53326"/>
    <lineage>
        <taxon>Eukaryota</taxon>
        <taxon>Metazoa</taxon>
        <taxon>Ecdysozoa</taxon>
        <taxon>Nematoda</taxon>
        <taxon>Chromadorea</taxon>
        <taxon>Rhabditida</taxon>
        <taxon>Rhabditina</taxon>
        <taxon>Rhabditomorpha</taxon>
        <taxon>Strongyloidea</taxon>
        <taxon>Ancylostomatidae</taxon>
        <taxon>Ancylostomatinae</taxon>
        <taxon>Ancylostoma</taxon>
    </lineage>
</organism>
<feature type="transmembrane region" description="Helical" evidence="1">
    <location>
        <begin position="31"/>
        <end position="50"/>
    </location>
</feature>
<proteinExistence type="predicted"/>
<reference evidence="3" key="1">
    <citation type="journal article" date="2015" name="Nat. Genet.">
        <title>The genome and transcriptome of the zoonotic hookworm Ancylostoma ceylanicum identify infection-specific gene families.</title>
        <authorList>
            <person name="Schwarz E.M."/>
            <person name="Hu Y."/>
            <person name="Antoshechkin I."/>
            <person name="Miller M.M."/>
            <person name="Sternberg P.W."/>
            <person name="Aroian R.V."/>
        </authorList>
    </citation>
    <scope>NUCLEOTIDE SEQUENCE</scope>
    <source>
        <strain evidence="3">HY135</strain>
    </source>
</reference>
<name>A0A016U300_9BILA</name>
<dbReference type="Proteomes" id="UP000024635">
    <property type="component" value="Unassembled WGS sequence"/>
</dbReference>
<keyword evidence="1" id="KW-1133">Transmembrane helix</keyword>
<comment type="caution">
    <text evidence="2">The sequence shown here is derived from an EMBL/GenBank/DDBJ whole genome shotgun (WGS) entry which is preliminary data.</text>
</comment>
<keyword evidence="1" id="KW-0472">Membrane</keyword>
<accession>A0A016U300</accession>
<dbReference type="EMBL" id="JARK01001397">
    <property type="protein sequence ID" value="EYC09356.1"/>
    <property type="molecule type" value="Genomic_DNA"/>
</dbReference>
<evidence type="ECO:0000313" key="3">
    <source>
        <dbReference type="Proteomes" id="UP000024635"/>
    </source>
</evidence>
<evidence type="ECO:0000256" key="1">
    <source>
        <dbReference type="SAM" id="Phobius"/>
    </source>
</evidence>
<protein>
    <submittedName>
        <fullName evidence="2">Uncharacterized protein</fullName>
    </submittedName>
</protein>